<evidence type="ECO:0000313" key="1">
    <source>
        <dbReference type="EMBL" id="MCD7465738.1"/>
    </source>
</evidence>
<sequence length="176" mass="20826">MGKSAHNELVLTEWWEEDQLKDAETVQNMDFFMDGVFQALDNSYHEEKLDNMVIGSHTWLLMQEAQQGEAYEDHCESTSRMKEEFLIMHVEKSHEVELLQIATRNLEDKLNAMFEACNTQHQIVMGSNLKHFSMKRSRWILKSKGDFSINQFKNTIRCRNRRNDTRVTKKSPSNYF</sequence>
<accession>A0ABS8T461</accession>
<name>A0ABS8T461_DATST</name>
<reference evidence="1 2" key="1">
    <citation type="journal article" date="2021" name="BMC Genomics">
        <title>Datura genome reveals duplications of psychoactive alkaloid biosynthetic genes and high mutation rate following tissue culture.</title>
        <authorList>
            <person name="Rajewski A."/>
            <person name="Carter-House D."/>
            <person name="Stajich J."/>
            <person name="Litt A."/>
        </authorList>
    </citation>
    <scope>NUCLEOTIDE SEQUENCE [LARGE SCALE GENOMIC DNA]</scope>
    <source>
        <strain evidence="1">AR-01</strain>
    </source>
</reference>
<comment type="caution">
    <text evidence="1">The sequence shown here is derived from an EMBL/GenBank/DDBJ whole genome shotgun (WGS) entry which is preliminary data.</text>
</comment>
<gene>
    <name evidence="1" type="ORF">HAX54_001832</name>
</gene>
<dbReference type="EMBL" id="JACEIK010001075">
    <property type="protein sequence ID" value="MCD7465738.1"/>
    <property type="molecule type" value="Genomic_DNA"/>
</dbReference>
<proteinExistence type="predicted"/>
<dbReference type="Proteomes" id="UP000823775">
    <property type="component" value="Unassembled WGS sequence"/>
</dbReference>
<protein>
    <submittedName>
        <fullName evidence="1">Uncharacterized protein</fullName>
    </submittedName>
</protein>
<organism evidence="1 2">
    <name type="scientific">Datura stramonium</name>
    <name type="common">Jimsonweed</name>
    <name type="synonym">Common thornapple</name>
    <dbReference type="NCBI Taxonomy" id="4076"/>
    <lineage>
        <taxon>Eukaryota</taxon>
        <taxon>Viridiplantae</taxon>
        <taxon>Streptophyta</taxon>
        <taxon>Embryophyta</taxon>
        <taxon>Tracheophyta</taxon>
        <taxon>Spermatophyta</taxon>
        <taxon>Magnoliopsida</taxon>
        <taxon>eudicotyledons</taxon>
        <taxon>Gunneridae</taxon>
        <taxon>Pentapetalae</taxon>
        <taxon>asterids</taxon>
        <taxon>lamiids</taxon>
        <taxon>Solanales</taxon>
        <taxon>Solanaceae</taxon>
        <taxon>Solanoideae</taxon>
        <taxon>Datureae</taxon>
        <taxon>Datura</taxon>
    </lineage>
</organism>
<evidence type="ECO:0000313" key="2">
    <source>
        <dbReference type="Proteomes" id="UP000823775"/>
    </source>
</evidence>
<keyword evidence="2" id="KW-1185">Reference proteome</keyword>